<dbReference type="EMBL" id="BMAT01010028">
    <property type="protein sequence ID" value="GFS18781.1"/>
    <property type="molecule type" value="Genomic_DNA"/>
</dbReference>
<keyword evidence="2" id="KW-0675">Receptor</keyword>
<dbReference type="Gene3D" id="1.20.1070.10">
    <property type="entry name" value="Rhodopsin 7-helix transmembrane proteins"/>
    <property type="match status" value="1"/>
</dbReference>
<accession>A0AAV4J8Q4</accession>
<evidence type="ECO:0000256" key="1">
    <source>
        <dbReference type="SAM" id="Phobius"/>
    </source>
</evidence>
<proteinExistence type="predicted"/>
<reference evidence="2 3" key="1">
    <citation type="journal article" date="2021" name="Elife">
        <title>Chloroplast acquisition without the gene transfer in kleptoplastic sea slugs, Plakobranchus ocellatus.</title>
        <authorList>
            <person name="Maeda T."/>
            <person name="Takahashi S."/>
            <person name="Yoshida T."/>
            <person name="Shimamura S."/>
            <person name="Takaki Y."/>
            <person name="Nagai Y."/>
            <person name="Toyoda A."/>
            <person name="Suzuki Y."/>
            <person name="Arimoto A."/>
            <person name="Ishii H."/>
            <person name="Satoh N."/>
            <person name="Nishiyama T."/>
            <person name="Hasebe M."/>
            <person name="Maruyama T."/>
            <person name="Minagawa J."/>
            <person name="Obokata J."/>
            <person name="Shigenobu S."/>
        </authorList>
    </citation>
    <scope>NUCLEOTIDE SEQUENCE [LARGE SCALE GENOMIC DNA]</scope>
</reference>
<sequence length="161" mass="17956">MEMNVKVDFQESYPPLDQSSTPVNPNLTFQLYPGYSLGGQAQGSCNGNGTDEYETFYRRAQFVTGLVLYPIFCITGILGNSLSLIVLSHKDMATSTNVYLLALGISDSLKLLNDFLYSVMLVISLHNPAASEAMMVNVYPYAHYVFQVRSMCIPTRTMYFS</sequence>
<dbReference type="AlphaFoldDB" id="A0AAV4J8Q4"/>
<evidence type="ECO:0000313" key="3">
    <source>
        <dbReference type="Proteomes" id="UP000762676"/>
    </source>
</evidence>
<comment type="caution">
    <text evidence="2">The sequence shown here is derived from an EMBL/GenBank/DDBJ whole genome shotgun (WGS) entry which is preliminary data.</text>
</comment>
<dbReference type="SUPFAM" id="SSF81321">
    <property type="entry name" value="Family A G protein-coupled receptor-like"/>
    <property type="match status" value="1"/>
</dbReference>
<dbReference type="Proteomes" id="UP000762676">
    <property type="component" value="Unassembled WGS sequence"/>
</dbReference>
<evidence type="ECO:0000313" key="2">
    <source>
        <dbReference type="EMBL" id="GFS18781.1"/>
    </source>
</evidence>
<dbReference type="PANTHER" id="PTHR46641">
    <property type="entry name" value="FMRFAMIDE RECEPTOR-RELATED"/>
    <property type="match status" value="1"/>
</dbReference>
<keyword evidence="1" id="KW-1133">Transmembrane helix</keyword>
<protein>
    <submittedName>
        <fullName evidence="2">FMRFamide receptor-like</fullName>
    </submittedName>
</protein>
<gene>
    <name evidence="2" type="ORF">ElyMa_005015400</name>
</gene>
<keyword evidence="1" id="KW-0472">Membrane</keyword>
<dbReference type="InterPro" id="IPR052954">
    <property type="entry name" value="GPCR-Ligand_Int"/>
</dbReference>
<dbReference type="PANTHER" id="PTHR46641:SF2">
    <property type="entry name" value="FMRFAMIDE RECEPTOR"/>
    <property type="match status" value="1"/>
</dbReference>
<keyword evidence="1" id="KW-0812">Transmembrane</keyword>
<name>A0AAV4J8Q4_9GAST</name>
<feature type="transmembrane region" description="Helical" evidence="1">
    <location>
        <begin position="66"/>
        <end position="87"/>
    </location>
</feature>
<keyword evidence="3" id="KW-1185">Reference proteome</keyword>
<organism evidence="2 3">
    <name type="scientific">Elysia marginata</name>
    <dbReference type="NCBI Taxonomy" id="1093978"/>
    <lineage>
        <taxon>Eukaryota</taxon>
        <taxon>Metazoa</taxon>
        <taxon>Spiralia</taxon>
        <taxon>Lophotrochozoa</taxon>
        <taxon>Mollusca</taxon>
        <taxon>Gastropoda</taxon>
        <taxon>Heterobranchia</taxon>
        <taxon>Euthyneura</taxon>
        <taxon>Panpulmonata</taxon>
        <taxon>Sacoglossa</taxon>
        <taxon>Placobranchoidea</taxon>
        <taxon>Plakobranchidae</taxon>
        <taxon>Elysia</taxon>
    </lineage>
</organism>